<gene>
    <name evidence="2" type="ORF">OBE_11329</name>
</gene>
<protein>
    <submittedName>
        <fullName evidence="2">Transposase IS116/IS110/IS902 family protein</fullName>
    </submittedName>
</protein>
<accession>K1SKI0</accession>
<organism evidence="2">
    <name type="scientific">human gut metagenome</name>
    <dbReference type="NCBI Taxonomy" id="408170"/>
    <lineage>
        <taxon>unclassified sequences</taxon>
        <taxon>metagenomes</taxon>
        <taxon>organismal metagenomes</taxon>
    </lineage>
</organism>
<dbReference type="GO" id="GO:0004803">
    <property type="term" value="F:transposase activity"/>
    <property type="evidence" value="ECO:0007669"/>
    <property type="project" value="InterPro"/>
</dbReference>
<sequence length="151" mass="16819">NAIEKEIKGLNPNAFIILQSIDGIGPVFAGGIIAEIGDITAFHSSDALAKYAGLTWKSNQSGDFDGEDTPMIKAGNRYLRYYLGEAANSMRKHNVEYGTYYRKKYNEVPKHQHKRALALTSRKFVRLVYGLLARNQLYSGVSLDTSIKDSN</sequence>
<comment type="caution">
    <text evidence="2">The sequence shown here is derived from an EMBL/GenBank/DDBJ whole genome shotgun (WGS) entry which is preliminary data.</text>
</comment>
<feature type="non-terminal residue" evidence="2">
    <location>
        <position position="1"/>
    </location>
</feature>
<proteinExistence type="predicted"/>
<dbReference type="GO" id="GO:0006313">
    <property type="term" value="P:DNA transposition"/>
    <property type="evidence" value="ECO:0007669"/>
    <property type="project" value="InterPro"/>
</dbReference>
<evidence type="ECO:0000259" key="1">
    <source>
        <dbReference type="Pfam" id="PF02371"/>
    </source>
</evidence>
<dbReference type="GO" id="GO:0003677">
    <property type="term" value="F:DNA binding"/>
    <property type="evidence" value="ECO:0007669"/>
    <property type="project" value="InterPro"/>
</dbReference>
<dbReference type="PANTHER" id="PTHR33055">
    <property type="entry name" value="TRANSPOSASE FOR INSERTION SEQUENCE ELEMENT IS1111A"/>
    <property type="match status" value="1"/>
</dbReference>
<dbReference type="Pfam" id="PF02371">
    <property type="entry name" value="Transposase_20"/>
    <property type="match status" value="1"/>
</dbReference>
<dbReference type="AlphaFoldDB" id="K1SKI0"/>
<dbReference type="InterPro" id="IPR003346">
    <property type="entry name" value="Transposase_20"/>
</dbReference>
<dbReference type="PANTHER" id="PTHR33055:SF15">
    <property type="entry name" value="TRANSPOSASE-RELATED"/>
    <property type="match status" value="1"/>
</dbReference>
<evidence type="ECO:0000313" key="2">
    <source>
        <dbReference type="EMBL" id="EKC55919.1"/>
    </source>
</evidence>
<reference evidence="2" key="1">
    <citation type="journal article" date="2013" name="Environ. Microbiol.">
        <title>Microbiota from the distal guts of lean and obese adolescents exhibit partial functional redundancy besides clear differences in community structure.</title>
        <authorList>
            <person name="Ferrer M."/>
            <person name="Ruiz A."/>
            <person name="Lanza F."/>
            <person name="Haange S.B."/>
            <person name="Oberbach A."/>
            <person name="Till H."/>
            <person name="Bargiela R."/>
            <person name="Campoy C."/>
            <person name="Segura M.T."/>
            <person name="Richter M."/>
            <person name="von Bergen M."/>
            <person name="Seifert J."/>
            <person name="Suarez A."/>
        </authorList>
    </citation>
    <scope>NUCLEOTIDE SEQUENCE</scope>
</reference>
<dbReference type="EMBL" id="AJWZ01007790">
    <property type="protein sequence ID" value="EKC55919.1"/>
    <property type="molecule type" value="Genomic_DNA"/>
</dbReference>
<feature type="domain" description="Transposase IS116/IS110/IS902 C-terminal" evidence="1">
    <location>
        <begin position="17"/>
        <end position="101"/>
    </location>
</feature>
<name>K1SKI0_9ZZZZ</name>
<dbReference type="InterPro" id="IPR047650">
    <property type="entry name" value="Transpos_IS110"/>
</dbReference>